<keyword evidence="4" id="KW-0732">Signal</keyword>
<feature type="signal peptide" evidence="4">
    <location>
        <begin position="1"/>
        <end position="20"/>
    </location>
</feature>
<feature type="domain" description="Peptidase S33 tripeptidyl aminopeptidase-like C-terminal" evidence="6">
    <location>
        <begin position="425"/>
        <end position="504"/>
    </location>
</feature>
<comment type="caution">
    <text evidence="7">The sequence shown here is derived from an EMBL/GenBank/DDBJ whole genome shotgun (WGS) entry which is preliminary data.</text>
</comment>
<dbReference type="EMBL" id="JAMTCP010000001">
    <property type="protein sequence ID" value="MCP2256453.1"/>
    <property type="molecule type" value="Genomic_DNA"/>
</dbReference>
<feature type="region of interest" description="Disordered" evidence="3">
    <location>
        <begin position="150"/>
        <end position="173"/>
    </location>
</feature>
<feature type="region of interest" description="Disordered" evidence="3">
    <location>
        <begin position="527"/>
        <end position="550"/>
    </location>
</feature>
<dbReference type="InterPro" id="IPR000073">
    <property type="entry name" value="AB_hydrolase_1"/>
</dbReference>
<dbReference type="PANTHER" id="PTHR43248:SF25">
    <property type="entry name" value="AB HYDROLASE-1 DOMAIN-CONTAINING PROTEIN-RELATED"/>
    <property type="match status" value="1"/>
</dbReference>
<dbReference type="InterPro" id="IPR029058">
    <property type="entry name" value="AB_hydrolase_fold"/>
</dbReference>
<feature type="domain" description="AB hydrolase-1" evidence="5">
    <location>
        <begin position="99"/>
        <end position="279"/>
    </location>
</feature>
<comment type="similarity">
    <text evidence="1">Belongs to the peptidase S33 family.</text>
</comment>
<gene>
    <name evidence="7" type="ORF">LX15_000136</name>
</gene>
<proteinExistence type="inferred from homology"/>
<evidence type="ECO:0000313" key="7">
    <source>
        <dbReference type="EMBL" id="MCP2256453.1"/>
    </source>
</evidence>
<dbReference type="InterPro" id="IPR013595">
    <property type="entry name" value="Pept_S33_TAP-like_C"/>
</dbReference>
<organism evidence="7 8">
    <name type="scientific">Streptoalloteichus tenebrarius (strain ATCC 17920 / DSM 40477 / JCM 4838 / CBS 697.72 / NBRC 16177 / NCIMB 11028 / NRRL B-12390 / A12253. 1 / ISP 5477)</name>
    <name type="common">Streptomyces tenebrarius</name>
    <dbReference type="NCBI Taxonomy" id="1933"/>
    <lineage>
        <taxon>Bacteria</taxon>
        <taxon>Bacillati</taxon>
        <taxon>Actinomycetota</taxon>
        <taxon>Actinomycetes</taxon>
        <taxon>Pseudonocardiales</taxon>
        <taxon>Pseudonocardiaceae</taxon>
        <taxon>Streptoalloteichus</taxon>
    </lineage>
</organism>
<evidence type="ECO:0000256" key="4">
    <source>
        <dbReference type="SAM" id="SignalP"/>
    </source>
</evidence>
<keyword evidence="8" id="KW-1185">Reference proteome</keyword>
<dbReference type="Pfam" id="PF08386">
    <property type="entry name" value="Abhydrolase_4"/>
    <property type="match status" value="1"/>
</dbReference>
<accession>A0ABT1HLS6</accession>
<dbReference type="Gene3D" id="3.40.50.1820">
    <property type="entry name" value="alpha/beta hydrolase"/>
    <property type="match status" value="1"/>
</dbReference>
<dbReference type="RefSeq" id="WP_253667452.1">
    <property type="nucleotide sequence ID" value="NZ_JAMTCP010000001.1"/>
</dbReference>
<sequence length="550" mass="59872">MSRKPAVRLVAMLLATAVPAAGAVLLAPTAAAEPAPRETLTWEPCAKIANGWDELTHGDTTTECATLRVPLDHARPDGRKISIGVSRLKATDPAKRRGVILTNPGGPGGSGIFLPLVVSRSELAPLAAEYDIIGFDPRGVGYSDKLRCPTLPEDNEKPPPGLTPKQTEKFRSDQQARYYKRCAETDIDFTRQLTTPSIARDMDAIRVALGEQKISYYGISWGTALGATYRSLFADKVDRMVLDSVMPPRFDLEAIDDDTEAAGENLFHDFTAWVARYDDVYHFGNTASRVRDALFTLRDQLASSPRVIGSGQSQITIDGDTVTQLMLGPRSLWADWARDLATIRDGDVPGEARRVEAKAAVAAAKAGADPRFGFDERFEYGNDFQGHAVICNESVSSRDFETVWRNKQERKRRYPAAGGLSRHSGTCVGWPLPTQPWNLKQNNASLQLVGHTYETVTPLPWALGMRKKIGGALLTVEDDVHGSLMHLPCASEAVRYFRDGAVAEDSCPGAPIPTPDSVRQVTAMERVTGDPLPATAPRPYRPAGIPAARA</sequence>
<evidence type="ECO:0000259" key="5">
    <source>
        <dbReference type="Pfam" id="PF00561"/>
    </source>
</evidence>
<dbReference type="SUPFAM" id="SSF53474">
    <property type="entry name" value="alpha/beta-Hydrolases"/>
    <property type="match status" value="1"/>
</dbReference>
<evidence type="ECO:0000256" key="3">
    <source>
        <dbReference type="SAM" id="MobiDB-lite"/>
    </source>
</evidence>
<reference evidence="7 8" key="1">
    <citation type="submission" date="2022-06" db="EMBL/GenBank/DDBJ databases">
        <title>Genomic Encyclopedia of Archaeal and Bacterial Type Strains, Phase II (KMG-II): from individual species to whole genera.</title>
        <authorList>
            <person name="Goeker M."/>
        </authorList>
    </citation>
    <scope>NUCLEOTIDE SEQUENCE [LARGE SCALE GENOMIC DNA]</scope>
    <source>
        <strain evidence="7 8">DSM 40477</strain>
    </source>
</reference>
<evidence type="ECO:0000259" key="6">
    <source>
        <dbReference type="Pfam" id="PF08386"/>
    </source>
</evidence>
<dbReference type="Pfam" id="PF00561">
    <property type="entry name" value="Abhydrolase_1"/>
    <property type="match status" value="1"/>
</dbReference>
<dbReference type="PANTHER" id="PTHR43248">
    <property type="entry name" value="2-SUCCINYL-6-HYDROXY-2,4-CYCLOHEXADIENE-1-CARBOXYLATE SYNTHASE"/>
    <property type="match status" value="1"/>
</dbReference>
<protein>
    <submittedName>
        <fullName evidence="7">Pimeloyl-ACP methyl ester carboxylesterase</fullName>
    </submittedName>
</protein>
<dbReference type="InterPro" id="IPR051601">
    <property type="entry name" value="Serine_prot/Carboxylest_S33"/>
</dbReference>
<evidence type="ECO:0000256" key="1">
    <source>
        <dbReference type="ARBA" id="ARBA00010088"/>
    </source>
</evidence>
<feature type="chain" id="PRO_5046546358" evidence="4">
    <location>
        <begin position="21"/>
        <end position="550"/>
    </location>
</feature>
<evidence type="ECO:0000313" key="8">
    <source>
        <dbReference type="Proteomes" id="UP001205311"/>
    </source>
</evidence>
<keyword evidence="2" id="KW-0378">Hydrolase</keyword>
<evidence type="ECO:0000256" key="2">
    <source>
        <dbReference type="ARBA" id="ARBA00022801"/>
    </source>
</evidence>
<name>A0ABT1HLS6_STRSD</name>
<dbReference type="Proteomes" id="UP001205311">
    <property type="component" value="Unassembled WGS sequence"/>
</dbReference>